<evidence type="ECO:0000256" key="1">
    <source>
        <dbReference type="SAM" id="MobiDB-lite"/>
    </source>
</evidence>
<accession>A0ABM3Q6H7</accession>
<keyword evidence="2" id="KW-0812">Transmembrane</keyword>
<evidence type="ECO:0000313" key="4">
    <source>
        <dbReference type="RefSeq" id="XP_053079520.1"/>
    </source>
</evidence>
<dbReference type="Proteomes" id="UP001652583">
    <property type="component" value="Chromosome A1"/>
</dbReference>
<keyword evidence="2" id="KW-1133">Transmembrane helix</keyword>
<sequence>MASNCFSRVFSRVWAVDTFGKVVGMRSLVPDLHSGSSPGTLRENQELRSAPSRRPQACAQETPADLLLLCLGRQGSRTRWKRARLRLRAHPEARGRSLAGDAGAQRVPWAACWESLPSWGERQLFSPWRNAPLETVPPGLFSPPTRGRTVINTATNAHDANWQRECNTSRFSNRTGPIAFPSCLPIWSVFGSAVIQLWRFLKHVSGWCLCLGLNSFTHVAGDGARPAAVLGLRFLRLRESQVETSVTHFLQLLRFHGTQWQSSKAATNWVAYLCTGLPSSLLALLFLPLAS</sequence>
<proteinExistence type="predicted"/>
<feature type="region of interest" description="Disordered" evidence="1">
    <location>
        <begin position="33"/>
        <end position="58"/>
    </location>
</feature>
<keyword evidence="2" id="KW-0472">Membrane</keyword>
<name>A0ABM3Q6H7_ACIJB</name>
<dbReference type="GeneID" id="128315853"/>
<reference evidence="4" key="1">
    <citation type="submission" date="2025-08" db="UniProtKB">
        <authorList>
            <consortium name="RefSeq"/>
        </authorList>
    </citation>
    <scope>IDENTIFICATION</scope>
    <source>
        <tissue evidence="4">Blood</tissue>
    </source>
</reference>
<dbReference type="RefSeq" id="XP_053079520.1">
    <property type="nucleotide sequence ID" value="XM_053223545.1"/>
</dbReference>
<evidence type="ECO:0000313" key="3">
    <source>
        <dbReference type="Proteomes" id="UP001652583"/>
    </source>
</evidence>
<keyword evidence="3" id="KW-1185">Reference proteome</keyword>
<evidence type="ECO:0000256" key="2">
    <source>
        <dbReference type="SAM" id="Phobius"/>
    </source>
</evidence>
<protein>
    <submittedName>
        <fullName evidence="4">Uncharacterized protein LOC128315853</fullName>
    </submittedName>
</protein>
<gene>
    <name evidence="4" type="primary">LOC128315853</name>
</gene>
<feature type="transmembrane region" description="Helical" evidence="2">
    <location>
        <begin position="269"/>
        <end position="290"/>
    </location>
</feature>
<organism evidence="3 4">
    <name type="scientific">Acinonyx jubatus</name>
    <name type="common">Cheetah</name>
    <dbReference type="NCBI Taxonomy" id="32536"/>
    <lineage>
        <taxon>Eukaryota</taxon>
        <taxon>Metazoa</taxon>
        <taxon>Chordata</taxon>
        <taxon>Craniata</taxon>
        <taxon>Vertebrata</taxon>
        <taxon>Euteleostomi</taxon>
        <taxon>Mammalia</taxon>
        <taxon>Eutheria</taxon>
        <taxon>Laurasiatheria</taxon>
        <taxon>Carnivora</taxon>
        <taxon>Feliformia</taxon>
        <taxon>Felidae</taxon>
        <taxon>Felinae</taxon>
        <taxon>Acinonyx</taxon>
    </lineage>
</organism>